<dbReference type="EnsemblPlants" id="Ma05_t17310.1">
    <property type="protein sequence ID" value="Ma05_p17310.1"/>
    <property type="gene ID" value="Ma05_g17310"/>
</dbReference>
<evidence type="ECO:0000313" key="3">
    <source>
        <dbReference type="EnsemblPlants" id="Ma05_p17310.1"/>
    </source>
</evidence>
<feature type="coiled-coil region" evidence="1">
    <location>
        <begin position="10"/>
        <end position="116"/>
    </location>
</feature>
<reference evidence="2" key="1">
    <citation type="submission" date="2021-03" db="EMBL/GenBank/DDBJ databases">
        <authorList>
            <consortium name="Genoscope - CEA"/>
            <person name="William W."/>
        </authorList>
    </citation>
    <scope>NUCLEOTIDE SEQUENCE</scope>
    <source>
        <strain evidence="2">Doubled-haploid Pahang</strain>
    </source>
</reference>
<dbReference type="AlphaFoldDB" id="A0A804J5H1"/>
<dbReference type="Gramene" id="Ma05_t17310.1">
    <property type="protein sequence ID" value="Ma05_p17310.1"/>
    <property type="gene ID" value="Ma05_g17310"/>
</dbReference>
<dbReference type="PANTHER" id="PTHR37226:SF4">
    <property type="entry name" value="GOLGIN FAMILY A PROTEIN"/>
    <property type="match status" value="1"/>
</dbReference>
<proteinExistence type="predicted"/>
<dbReference type="PANTHER" id="PTHR37226">
    <property type="entry name" value="GOLGIN FAMILY A PROTEIN"/>
    <property type="match status" value="1"/>
</dbReference>
<sequence>MGCVASKCSHSNHRKKTNELRAKVVALEEEMKEMRRVREQEARAFTSKEAEWEQERRQHREEAAELRKRVMEEEETTARGSRGAKEWLRLGTECLVEHLKEERARREEAVEKWKQLYLAIKTELDDLIRRTRRG</sequence>
<reference evidence="3" key="2">
    <citation type="submission" date="2021-05" db="UniProtKB">
        <authorList>
            <consortium name="EnsemblPlants"/>
        </authorList>
    </citation>
    <scope>IDENTIFICATION</scope>
    <source>
        <strain evidence="3">subsp. malaccensis</strain>
    </source>
</reference>
<evidence type="ECO:0000256" key="1">
    <source>
        <dbReference type="SAM" id="Coils"/>
    </source>
</evidence>
<organism evidence="3 4">
    <name type="scientific">Musa acuminata subsp. malaccensis</name>
    <name type="common">Wild banana</name>
    <name type="synonym">Musa malaccensis</name>
    <dbReference type="NCBI Taxonomy" id="214687"/>
    <lineage>
        <taxon>Eukaryota</taxon>
        <taxon>Viridiplantae</taxon>
        <taxon>Streptophyta</taxon>
        <taxon>Embryophyta</taxon>
        <taxon>Tracheophyta</taxon>
        <taxon>Spermatophyta</taxon>
        <taxon>Magnoliopsida</taxon>
        <taxon>Liliopsida</taxon>
        <taxon>Zingiberales</taxon>
        <taxon>Musaceae</taxon>
        <taxon>Musa</taxon>
    </lineage>
</organism>
<name>A0A804J5H1_MUSAM</name>
<evidence type="ECO:0000313" key="2">
    <source>
        <dbReference type="EMBL" id="CAG1838750.1"/>
    </source>
</evidence>
<dbReference type="Proteomes" id="UP000012960">
    <property type="component" value="Unplaced"/>
</dbReference>
<keyword evidence="4" id="KW-1185">Reference proteome</keyword>
<evidence type="ECO:0000313" key="4">
    <source>
        <dbReference type="Proteomes" id="UP000012960"/>
    </source>
</evidence>
<gene>
    <name evidence="2" type="ORF">GSMUA_269270.1</name>
</gene>
<keyword evidence="1" id="KW-0175">Coiled coil</keyword>
<dbReference type="OMA" id="RGAKEWL"/>
<dbReference type="InParanoid" id="A0A804J5H1"/>
<accession>A0A804J5H1</accession>
<protein>
    <submittedName>
        <fullName evidence="2">(wild Malaysian banana) hypothetical protein</fullName>
    </submittedName>
</protein>
<dbReference type="EMBL" id="HG996470">
    <property type="protein sequence ID" value="CAG1838750.1"/>
    <property type="molecule type" value="Genomic_DNA"/>
</dbReference>